<reference evidence="2" key="1">
    <citation type="submission" date="2022-02" db="EMBL/GenBank/DDBJ databases">
        <title>Coral-associated bacteria.</title>
        <authorList>
            <person name="Tang K."/>
            <person name="Wang X."/>
        </authorList>
    </citation>
    <scope>NUCLEOTIDE SEQUENCE</scope>
    <source>
        <strain evidence="2">SCSIO 43006</strain>
    </source>
</reference>
<name>A0ABY4VKG1_9GAMM</name>
<protein>
    <submittedName>
        <fullName evidence="2">DUF2059 domain-containing protein</fullName>
    </submittedName>
</protein>
<feature type="domain" description="DUF2059" evidence="1">
    <location>
        <begin position="81"/>
        <end position="140"/>
    </location>
</feature>
<accession>A0ABY4VKG1</accession>
<organism evidence="2 3">
    <name type="scientific">Microbulbifer variabilis</name>
    <dbReference type="NCBI Taxonomy" id="266805"/>
    <lineage>
        <taxon>Bacteria</taxon>
        <taxon>Pseudomonadati</taxon>
        <taxon>Pseudomonadota</taxon>
        <taxon>Gammaproteobacteria</taxon>
        <taxon>Cellvibrionales</taxon>
        <taxon>Microbulbiferaceae</taxon>
        <taxon>Microbulbifer</taxon>
    </lineage>
</organism>
<evidence type="ECO:0000313" key="3">
    <source>
        <dbReference type="Proteomes" id="UP001055658"/>
    </source>
</evidence>
<keyword evidence="3" id="KW-1185">Reference proteome</keyword>
<dbReference type="EMBL" id="CP092418">
    <property type="protein sequence ID" value="USD23648.1"/>
    <property type="molecule type" value="Genomic_DNA"/>
</dbReference>
<dbReference type="Pfam" id="PF09832">
    <property type="entry name" value="DUF2059"/>
    <property type="match status" value="1"/>
</dbReference>
<proteinExistence type="predicted"/>
<evidence type="ECO:0000313" key="2">
    <source>
        <dbReference type="EMBL" id="USD23648.1"/>
    </source>
</evidence>
<dbReference type="RefSeq" id="WP_252085989.1">
    <property type="nucleotide sequence ID" value="NZ_CP092418.1"/>
</dbReference>
<dbReference type="Proteomes" id="UP001055658">
    <property type="component" value="Chromosome"/>
</dbReference>
<dbReference type="InterPro" id="IPR018637">
    <property type="entry name" value="DUF2059"/>
</dbReference>
<sequence>MLFLVAFISVGVSAQQPKVDLAMELMAIMDFDSQTDVIVQNLSAMQIRQLEQFDIPEKAKPLMREYMDEINNLLFSTFQSEEVKRQYVDLHASVFSEEELKSILAFYKSDHGKAFSKNFPEIVAGITKISEGQVQSVLPQLAAIDQEFKEKLEGLD</sequence>
<gene>
    <name evidence="2" type="ORF">MJO52_09375</name>
</gene>
<evidence type="ECO:0000259" key="1">
    <source>
        <dbReference type="Pfam" id="PF09832"/>
    </source>
</evidence>